<comment type="caution">
    <text evidence="1">The sequence shown here is derived from an EMBL/GenBank/DDBJ whole genome shotgun (WGS) entry which is preliminary data.</text>
</comment>
<name>A0ACB9NWU1_9MYRT</name>
<dbReference type="Proteomes" id="UP001057402">
    <property type="component" value="Chromosome 7"/>
</dbReference>
<evidence type="ECO:0000313" key="1">
    <source>
        <dbReference type="EMBL" id="KAI4340511.1"/>
    </source>
</evidence>
<dbReference type="EMBL" id="CM042886">
    <property type="protein sequence ID" value="KAI4340511.1"/>
    <property type="molecule type" value="Genomic_DNA"/>
</dbReference>
<proteinExistence type="predicted"/>
<organism evidence="1 2">
    <name type="scientific">Melastoma candidum</name>
    <dbReference type="NCBI Taxonomy" id="119954"/>
    <lineage>
        <taxon>Eukaryota</taxon>
        <taxon>Viridiplantae</taxon>
        <taxon>Streptophyta</taxon>
        <taxon>Embryophyta</taxon>
        <taxon>Tracheophyta</taxon>
        <taxon>Spermatophyta</taxon>
        <taxon>Magnoliopsida</taxon>
        <taxon>eudicotyledons</taxon>
        <taxon>Gunneridae</taxon>
        <taxon>Pentapetalae</taxon>
        <taxon>rosids</taxon>
        <taxon>malvids</taxon>
        <taxon>Myrtales</taxon>
        <taxon>Melastomataceae</taxon>
        <taxon>Melastomatoideae</taxon>
        <taxon>Melastomateae</taxon>
        <taxon>Melastoma</taxon>
    </lineage>
</organism>
<keyword evidence="2" id="KW-1185">Reference proteome</keyword>
<accession>A0ACB9NWU1</accession>
<gene>
    <name evidence="1" type="ORF">MLD38_025339</name>
</gene>
<sequence length="622" mass="68030">MGGGDRGEGEFFGESEDEEEDLARTGAAFPETSDDEEDEANEDLSLKIVEKAMSMRAARMSSALRDEDASDGDGAGGPLRGEDVAAVSPEGKEKEKEELGSGEGSELHFIGLIPEEASEAVKPAVAVESEGPNSVEITDNAVMWKLLRGPRYFDPRDSSLGSCYNCGAEGHLAVNCTSEKRKKPCFICGSLEHGVKQCKKGQNCFICKKDGHRSKDCPGKQKSLSGKMCLKCGESGHDMFFCTRSYPTDDLKVIQCYICREFGHLCCLDSVDPDPAAVSCYRCGELGHTGLACGNSHERTAGEGTPSSCFRCGEEGHFARECRNSSKARATNLNVLSSEVTPRRCHRCGEEGHFARECRSSGQSDTRAPIFSENFGEKGHLARERSSTGALSPSLCYKCNEEGHFAWECKSSSKLHASGSNGPVNGVIASLCYKCGEGGHFARECRKSNKTILQKPAICKRCGEVGHFANENKCSTMTPTLCYSCGESGHFSRDCPKSLKRVERENGLSTPSSKRRNDYHESKSMPNGDVKASKRKKTEKPDSRAMTPYKPKHRGGWITEDPGDWSSENYRKVRKSPPTKETKSHKDSTPKSPGSGKASWHSLRSHDDRSGRGWRSGNHIRW</sequence>
<protein>
    <submittedName>
        <fullName evidence="1">Uncharacterized protein</fullName>
    </submittedName>
</protein>
<reference evidence="2" key="1">
    <citation type="journal article" date="2023" name="Front. Plant Sci.">
        <title>Chromosomal-level genome assembly of Melastoma candidum provides insights into trichome evolution.</title>
        <authorList>
            <person name="Zhong Y."/>
            <person name="Wu W."/>
            <person name="Sun C."/>
            <person name="Zou P."/>
            <person name="Liu Y."/>
            <person name="Dai S."/>
            <person name="Zhou R."/>
        </authorList>
    </citation>
    <scope>NUCLEOTIDE SEQUENCE [LARGE SCALE GENOMIC DNA]</scope>
</reference>
<evidence type="ECO:0000313" key="2">
    <source>
        <dbReference type="Proteomes" id="UP001057402"/>
    </source>
</evidence>